<dbReference type="EMBL" id="GG738847">
    <property type="protein sequence ID" value="EFC49543.1"/>
    <property type="molecule type" value="Genomic_DNA"/>
</dbReference>
<dbReference type="VEuPathDB" id="AmoebaDB:NAEGRDRAFT_78053"/>
<dbReference type="InParanoid" id="D2V0L6"/>
<proteinExistence type="predicted"/>
<evidence type="ECO:0000313" key="3">
    <source>
        <dbReference type="Proteomes" id="UP000006671"/>
    </source>
</evidence>
<dbReference type="RefSeq" id="XP_002682287.1">
    <property type="nucleotide sequence ID" value="XM_002682241.1"/>
</dbReference>
<feature type="compositionally biased region" description="Polar residues" evidence="1">
    <location>
        <begin position="22"/>
        <end position="35"/>
    </location>
</feature>
<gene>
    <name evidence="2" type="ORF">NAEGRDRAFT_78053</name>
</gene>
<dbReference type="Proteomes" id="UP000006671">
    <property type="component" value="Unassembled WGS sequence"/>
</dbReference>
<sequence length="370" mass="43709">MLKQPTTKPLAIVGVNNNQQQRRVTQSNLPQRQAVSSSSRPSTSSRTPQPPTNSTRKTTSNNNHQTNNNRLRQQSAHNVHTTSKNSKIPDNRSSSNEPLIRYHNLDDEEPETLDEEEEDIQTVSVIPSFGRNIFHQQRVNINGDSVMKIRSPIIQTPVNIPSTEQKVVIKPPTKLTDSISALTKQYRKLGDFPFQPTIQPEKQESFSDEWSRKKQAALERRKNKSRNEYLARKVVDHWKWFARKGLDEIKAKNKRNIVLIFKTFQHWKRRKEERDNLWKKEFIVQTRQKFTLMQTYFNQWLTQLEISREREELYTDRAYSFLKRKLEHKVLKSLKLFVLQRKERREIIDIADTFANRRIIKGSLRKIKEG</sequence>
<dbReference type="GeneID" id="8862813"/>
<feature type="compositionally biased region" description="Low complexity" evidence="1">
    <location>
        <begin position="36"/>
        <end position="69"/>
    </location>
</feature>
<feature type="compositionally biased region" description="Polar residues" evidence="1">
    <location>
        <begin position="70"/>
        <end position="97"/>
    </location>
</feature>
<dbReference type="AlphaFoldDB" id="D2V0L6"/>
<keyword evidence="3" id="KW-1185">Reference proteome</keyword>
<accession>D2V0L6</accession>
<feature type="region of interest" description="Disordered" evidence="1">
    <location>
        <begin position="1"/>
        <end position="113"/>
    </location>
</feature>
<evidence type="ECO:0000256" key="1">
    <source>
        <dbReference type="SAM" id="MobiDB-lite"/>
    </source>
</evidence>
<name>D2V0L6_NAEGR</name>
<dbReference type="CDD" id="cd01670">
    <property type="entry name" value="Death"/>
    <property type="match status" value="1"/>
</dbReference>
<evidence type="ECO:0000313" key="2">
    <source>
        <dbReference type="EMBL" id="EFC49543.1"/>
    </source>
</evidence>
<organism evidence="3">
    <name type="scientific">Naegleria gruberi</name>
    <name type="common">Amoeba</name>
    <dbReference type="NCBI Taxonomy" id="5762"/>
    <lineage>
        <taxon>Eukaryota</taxon>
        <taxon>Discoba</taxon>
        <taxon>Heterolobosea</taxon>
        <taxon>Tetramitia</taxon>
        <taxon>Eutetramitia</taxon>
        <taxon>Vahlkampfiidae</taxon>
        <taxon>Naegleria</taxon>
    </lineage>
</organism>
<dbReference type="KEGG" id="ngr:NAEGRDRAFT_78053"/>
<reference evidence="2 3" key="1">
    <citation type="journal article" date="2010" name="Cell">
        <title>The genome of Naegleria gruberi illuminates early eukaryotic versatility.</title>
        <authorList>
            <person name="Fritz-Laylin L.K."/>
            <person name="Prochnik S.E."/>
            <person name="Ginger M.L."/>
            <person name="Dacks J.B."/>
            <person name="Carpenter M.L."/>
            <person name="Field M.C."/>
            <person name="Kuo A."/>
            <person name="Paredez A."/>
            <person name="Chapman J."/>
            <person name="Pham J."/>
            <person name="Shu S."/>
            <person name="Neupane R."/>
            <person name="Cipriano M."/>
            <person name="Mancuso J."/>
            <person name="Tu H."/>
            <person name="Salamov A."/>
            <person name="Lindquist E."/>
            <person name="Shapiro H."/>
            <person name="Lucas S."/>
            <person name="Grigoriev I.V."/>
            <person name="Cande W.Z."/>
            <person name="Fulton C."/>
            <person name="Rokhsar D.S."/>
            <person name="Dawson S.C."/>
        </authorList>
    </citation>
    <scope>NUCLEOTIDE SEQUENCE [LARGE SCALE GENOMIC DNA]</scope>
    <source>
        <strain evidence="2 3">NEG-M</strain>
    </source>
</reference>
<protein>
    <submittedName>
        <fullName evidence="2">Retrotransposon gag/pol polyprotein</fullName>
    </submittedName>
</protein>